<proteinExistence type="predicted"/>
<reference evidence="1" key="1">
    <citation type="submission" date="2019-08" db="EMBL/GenBank/DDBJ databases">
        <authorList>
            <person name="Kucharzyk K."/>
            <person name="Murdoch R.W."/>
            <person name="Higgins S."/>
            <person name="Loffler F."/>
        </authorList>
    </citation>
    <scope>NUCLEOTIDE SEQUENCE</scope>
</reference>
<organism evidence="1">
    <name type="scientific">bioreactor metagenome</name>
    <dbReference type="NCBI Taxonomy" id="1076179"/>
    <lineage>
        <taxon>unclassified sequences</taxon>
        <taxon>metagenomes</taxon>
        <taxon>ecological metagenomes</taxon>
    </lineage>
</organism>
<comment type="caution">
    <text evidence="1">The sequence shown here is derived from an EMBL/GenBank/DDBJ whole genome shotgun (WGS) entry which is preliminary data.</text>
</comment>
<dbReference type="EMBL" id="VSSQ01007077">
    <property type="protein sequence ID" value="MPM34779.1"/>
    <property type="molecule type" value="Genomic_DNA"/>
</dbReference>
<name>A0A644Z2K4_9ZZZZ</name>
<sequence length="371" mass="39479">MGVVFIPEIAQGGEYRIRCRLAQAAQRTHPDGVCQLFQQLDGLGGPAPFDDIVQQGQHLFGALPAGNAFAAGFILDKLHKKPCDFYHAGLLVHDHQAAGTHHGAHFGQIRIIQRKVQMFLCEAAARRAADLHRFEIGAAEAAVVVGHTAPDVTHDLPQSGAEGQLDKSGVGHVACKGKGLGPLGIGSADLGVGLRPHLKHQRHRGQRLHIVDYRRLTEQSAHRGERRLGPGHTAFTLDGGNKGGFLSADKGAGALHHMDIKIKARAEKIFAQKSRAARVLDGPPHPLDGQRIFGSYIYVAFGRTDCLGGYNHALQHTVGVPFHHTAVHKGAGVAFVPVADNVLDVIYLNAGELPLLAGGKTRAAAAAQAGF</sequence>
<evidence type="ECO:0000313" key="1">
    <source>
        <dbReference type="EMBL" id="MPM34779.1"/>
    </source>
</evidence>
<accession>A0A644Z2K4</accession>
<protein>
    <submittedName>
        <fullName evidence="1">Uncharacterized protein</fullName>
    </submittedName>
</protein>
<dbReference type="AlphaFoldDB" id="A0A644Z2K4"/>
<gene>
    <name evidence="1" type="ORF">SDC9_81366</name>
</gene>